<feature type="non-terminal residue" evidence="2">
    <location>
        <position position="177"/>
    </location>
</feature>
<evidence type="ECO:0000313" key="3">
    <source>
        <dbReference type="Proteomes" id="UP000572268"/>
    </source>
</evidence>
<feature type="non-terminal residue" evidence="2">
    <location>
        <position position="1"/>
    </location>
</feature>
<organism evidence="2 3">
    <name type="scientific">Perkinsus olseni</name>
    <name type="common">Perkinsus atlanticus</name>
    <dbReference type="NCBI Taxonomy" id="32597"/>
    <lineage>
        <taxon>Eukaryota</taxon>
        <taxon>Sar</taxon>
        <taxon>Alveolata</taxon>
        <taxon>Perkinsozoa</taxon>
        <taxon>Perkinsea</taxon>
        <taxon>Perkinsida</taxon>
        <taxon>Perkinsidae</taxon>
        <taxon>Perkinsus</taxon>
    </lineage>
</organism>
<feature type="domain" description="Tc1-like transposase DDE" evidence="1">
    <location>
        <begin position="15"/>
        <end position="129"/>
    </location>
</feature>
<dbReference type="GO" id="GO:0003676">
    <property type="term" value="F:nucleic acid binding"/>
    <property type="evidence" value="ECO:0007669"/>
    <property type="project" value="InterPro"/>
</dbReference>
<evidence type="ECO:0000259" key="1">
    <source>
        <dbReference type="Pfam" id="PF13358"/>
    </source>
</evidence>
<dbReference type="InterPro" id="IPR038717">
    <property type="entry name" value="Tc1-like_DDE_dom"/>
</dbReference>
<protein>
    <recommendedName>
        <fullName evidence="1">Tc1-like transposase DDE domain-containing protein</fullName>
    </recommendedName>
</protein>
<sequence>KKFNLDGPDGVYCYWRFPGGPEVVRSRRSFGGGSLMVWGAIVGGRKLCFTTVEGRLNSVRYQEMLEQALLPVIEQGMVFQQDNASCHASRSTKAWLLDREVQTCTWPSLSPDLNPIENVWGQLARMVYKPGRAAYSTVGELEGAVHRAWAELGDDFVSSCTGSMRKRLCAVLERDGG</sequence>
<dbReference type="Proteomes" id="UP000572268">
    <property type="component" value="Unassembled WGS sequence"/>
</dbReference>
<gene>
    <name evidence="2" type="ORF">FOL46_004823</name>
</gene>
<dbReference type="Gene3D" id="3.30.420.10">
    <property type="entry name" value="Ribonuclease H-like superfamily/Ribonuclease H"/>
    <property type="match status" value="1"/>
</dbReference>
<dbReference type="Pfam" id="PF13358">
    <property type="entry name" value="DDE_3"/>
    <property type="match status" value="1"/>
</dbReference>
<name>A0A7J6KJY0_PEROL</name>
<dbReference type="PANTHER" id="PTHR47326:SF1">
    <property type="entry name" value="HTH PSQ-TYPE DOMAIN-CONTAINING PROTEIN"/>
    <property type="match status" value="1"/>
</dbReference>
<accession>A0A7J6KJY0</accession>
<dbReference type="PANTHER" id="PTHR47326">
    <property type="entry name" value="TRANSPOSABLE ELEMENT TC3 TRANSPOSASE-LIKE PROTEIN"/>
    <property type="match status" value="1"/>
</dbReference>
<proteinExistence type="predicted"/>
<reference evidence="2 3" key="1">
    <citation type="submission" date="2020-04" db="EMBL/GenBank/DDBJ databases">
        <title>Perkinsus olseni comparative genomics.</title>
        <authorList>
            <person name="Bogema D.R."/>
        </authorList>
    </citation>
    <scope>NUCLEOTIDE SEQUENCE [LARGE SCALE GENOMIC DNA]</scope>
    <source>
        <strain evidence="2">ATCC PRA-31</strain>
    </source>
</reference>
<comment type="caution">
    <text evidence="2">The sequence shown here is derived from an EMBL/GenBank/DDBJ whole genome shotgun (WGS) entry which is preliminary data.</text>
</comment>
<dbReference type="EMBL" id="JABANN010002926">
    <property type="protein sequence ID" value="KAF4646999.1"/>
    <property type="molecule type" value="Genomic_DNA"/>
</dbReference>
<dbReference type="InterPro" id="IPR036397">
    <property type="entry name" value="RNaseH_sf"/>
</dbReference>
<evidence type="ECO:0000313" key="2">
    <source>
        <dbReference type="EMBL" id="KAF4646999.1"/>
    </source>
</evidence>
<dbReference type="AlphaFoldDB" id="A0A7J6KJY0"/>